<dbReference type="AlphaFoldDB" id="A0A377W0C8"/>
<dbReference type="SUPFAM" id="SSF53187">
    <property type="entry name" value="Zn-dependent exopeptidases"/>
    <property type="match status" value="1"/>
</dbReference>
<evidence type="ECO:0000313" key="2">
    <source>
        <dbReference type="Proteomes" id="UP000255099"/>
    </source>
</evidence>
<protein>
    <submittedName>
        <fullName evidence="1">N-acyl-L-amino acid amidohydrolase</fullName>
        <ecNumber evidence="1">3.5.1.14</ecNumber>
    </submittedName>
</protein>
<reference evidence="1 2" key="1">
    <citation type="submission" date="2018-06" db="EMBL/GenBank/DDBJ databases">
        <authorList>
            <consortium name="Pathogen Informatics"/>
            <person name="Doyle S."/>
        </authorList>
    </citation>
    <scope>NUCLEOTIDE SEQUENCE [LARGE SCALE GENOMIC DNA]</scope>
    <source>
        <strain evidence="1 2">NCTC9637</strain>
    </source>
</reference>
<evidence type="ECO:0000313" key="1">
    <source>
        <dbReference type="EMBL" id="STT48250.1"/>
    </source>
</evidence>
<dbReference type="Gene3D" id="3.40.630.10">
    <property type="entry name" value="Zn peptidases"/>
    <property type="match status" value="1"/>
</dbReference>
<dbReference type="Proteomes" id="UP000255099">
    <property type="component" value="Unassembled WGS sequence"/>
</dbReference>
<accession>A0A377W0C8</accession>
<organism evidence="1 2">
    <name type="scientific">Klebsiella pneumoniae</name>
    <dbReference type="NCBI Taxonomy" id="573"/>
    <lineage>
        <taxon>Bacteria</taxon>
        <taxon>Pseudomonadati</taxon>
        <taxon>Pseudomonadota</taxon>
        <taxon>Gammaproteobacteria</taxon>
        <taxon>Enterobacterales</taxon>
        <taxon>Enterobacteriaceae</taxon>
        <taxon>Klebsiella/Raoultella group</taxon>
        <taxon>Klebsiella</taxon>
        <taxon>Klebsiella pneumoniae complex</taxon>
    </lineage>
</organism>
<keyword evidence="1" id="KW-0378">Hydrolase</keyword>
<gene>
    <name evidence="1" type="primary">amaA</name>
    <name evidence="1" type="ORF">NCTC9637_03189</name>
</gene>
<sequence length="92" mass="9651">MAVSPSLIAEAVGWRREFHAAPELGYQEQETSRRVAELLASFGLQVHRGLAGTGVVATLENGPGRLSACAPIWTPCRSPSWGASATVHAVPG</sequence>
<dbReference type="EMBL" id="UGLB01000003">
    <property type="protein sequence ID" value="STT48250.1"/>
    <property type="molecule type" value="Genomic_DNA"/>
</dbReference>
<dbReference type="GO" id="GO:0004046">
    <property type="term" value="F:aminoacylase activity"/>
    <property type="evidence" value="ECO:0007669"/>
    <property type="project" value="UniProtKB-EC"/>
</dbReference>
<name>A0A377W0C8_KLEPN</name>
<proteinExistence type="predicted"/>
<dbReference type="EC" id="3.5.1.14" evidence="1"/>